<protein>
    <submittedName>
        <fullName evidence="1">Uncharacterized protein</fullName>
    </submittedName>
</protein>
<keyword evidence="2" id="KW-1185">Reference proteome</keyword>
<dbReference type="Proteomes" id="UP000006230">
    <property type="component" value="Unassembled WGS sequence"/>
</dbReference>
<name>Q0FGW4_SALBH</name>
<dbReference type="EMBL" id="AATQ01000091">
    <property type="protein sequence ID" value="EAU43430.1"/>
    <property type="molecule type" value="Genomic_DNA"/>
</dbReference>
<gene>
    <name evidence="1" type="ORF">R2601_27349</name>
</gene>
<sequence length="67" mass="7778">MLSMITGMMPKLMVLITFRSAISFKRKGRKSSRDYYTFRSFMLGAMWLAPKKVVEAQIHSDLYPLNS</sequence>
<reference evidence="1 2" key="1">
    <citation type="journal article" date="2010" name="J. Bacteriol.">
        <title>Genome sequences of Pelagibaca bermudensis HTCC2601T and Maritimibacter alkaliphilus HTCC2654T, the type strains of two marine Roseobacter genera.</title>
        <authorList>
            <person name="Thrash J.C."/>
            <person name="Cho J.C."/>
            <person name="Ferriera S."/>
            <person name="Johnson J."/>
            <person name="Vergin K.L."/>
            <person name="Giovannoni S.J."/>
        </authorList>
    </citation>
    <scope>NUCLEOTIDE SEQUENCE [LARGE SCALE GENOMIC DNA]</scope>
    <source>
        <strain evidence="2">DSM 26914 / JCM 13377 / KCTC 12554 / HTCC2601</strain>
    </source>
</reference>
<accession>Q0FGW4</accession>
<dbReference type="HOGENOM" id="CLU_2808594_0_0_5"/>
<organism evidence="1 2">
    <name type="scientific">Salipiger bermudensis (strain DSM 26914 / JCM 13377 / KCTC 12554 / HTCC2601)</name>
    <name type="common">Pelagibaca bermudensis</name>
    <dbReference type="NCBI Taxonomy" id="314265"/>
    <lineage>
        <taxon>Bacteria</taxon>
        <taxon>Pseudomonadati</taxon>
        <taxon>Pseudomonadota</taxon>
        <taxon>Alphaproteobacteria</taxon>
        <taxon>Rhodobacterales</taxon>
        <taxon>Roseobacteraceae</taxon>
        <taxon>Salipiger</taxon>
    </lineage>
</organism>
<dbReference type="AlphaFoldDB" id="Q0FGW4"/>
<evidence type="ECO:0000313" key="1">
    <source>
        <dbReference type="EMBL" id="EAU43430.1"/>
    </source>
</evidence>
<comment type="caution">
    <text evidence="1">The sequence shown here is derived from an EMBL/GenBank/DDBJ whole genome shotgun (WGS) entry which is preliminary data.</text>
</comment>
<evidence type="ECO:0000313" key="2">
    <source>
        <dbReference type="Proteomes" id="UP000006230"/>
    </source>
</evidence>
<proteinExistence type="predicted"/>